<organism evidence="1 2">
    <name type="scientific">Chitinophaga terrae</name>
    <name type="common">ex Kim and Jung 2007</name>
    <dbReference type="NCBI Taxonomy" id="408074"/>
    <lineage>
        <taxon>Bacteria</taxon>
        <taxon>Pseudomonadati</taxon>
        <taxon>Bacteroidota</taxon>
        <taxon>Chitinophagia</taxon>
        <taxon>Chitinophagales</taxon>
        <taxon>Chitinophagaceae</taxon>
        <taxon>Chitinophaga</taxon>
    </lineage>
</organism>
<evidence type="ECO:0000313" key="1">
    <source>
        <dbReference type="EMBL" id="SEB10472.1"/>
    </source>
</evidence>
<accession>A0A1H4GPD6</accession>
<gene>
    <name evidence="1" type="ORF">SAMN05660909_05486</name>
</gene>
<dbReference type="STRING" id="408074.SAMN05660909_05486"/>
<proteinExistence type="predicted"/>
<dbReference type="Proteomes" id="UP000199656">
    <property type="component" value="Unassembled WGS sequence"/>
</dbReference>
<keyword evidence="2" id="KW-1185">Reference proteome</keyword>
<dbReference type="InterPro" id="IPR025345">
    <property type="entry name" value="DUF4249"/>
</dbReference>
<reference evidence="2" key="1">
    <citation type="submission" date="2016-10" db="EMBL/GenBank/DDBJ databases">
        <authorList>
            <person name="Varghese N."/>
            <person name="Submissions S."/>
        </authorList>
    </citation>
    <scope>NUCLEOTIDE SEQUENCE [LARGE SCALE GENOMIC DNA]</scope>
    <source>
        <strain evidence="2">DSM 23920</strain>
    </source>
</reference>
<dbReference type="PROSITE" id="PS51257">
    <property type="entry name" value="PROKAR_LIPOPROTEIN"/>
    <property type="match status" value="1"/>
</dbReference>
<dbReference type="EMBL" id="FNRL01000045">
    <property type="protein sequence ID" value="SEB10472.1"/>
    <property type="molecule type" value="Genomic_DNA"/>
</dbReference>
<dbReference type="OrthoDB" id="1115009at2"/>
<evidence type="ECO:0000313" key="2">
    <source>
        <dbReference type="Proteomes" id="UP000199656"/>
    </source>
</evidence>
<dbReference type="RefSeq" id="WP_089766093.1">
    <property type="nucleotide sequence ID" value="NZ_BKAT01000068.1"/>
</dbReference>
<dbReference type="AlphaFoldDB" id="A0A1H4GPD6"/>
<evidence type="ECO:0008006" key="3">
    <source>
        <dbReference type="Google" id="ProtNLM"/>
    </source>
</evidence>
<name>A0A1H4GPD6_9BACT</name>
<sequence>MKVLKKIFVYAIGLVLISCEKKVPFHVPYEGNKIVVNSLIQPDSLLYVRVTSSTPSNVYNEDGFPEIKNPAIVLTADGEQLPDLKPMLINGKTWWVSNTPAVLGKQYQAKVSAAGFTPVEAKDTMPGAPAAEQLGALRNSKRIQFVLKDRPGATDYYRIRVAATTPDSVTSWLLFRLDPAFNNNLIDFFTRENFTSLVMNDERFDGKTITFVLETAFPIPAKTRLTVEISALTSSTYQYFSTLLAQSESLSAITGAPVRVFSNVTNGYGILGGINAKKLTITVE</sequence>
<dbReference type="Pfam" id="PF14054">
    <property type="entry name" value="DUF4249"/>
    <property type="match status" value="1"/>
</dbReference>
<protein>
    <recommendedName>
        <fullName evidence="3">DUF4249 domain-containing protein</fullName>
    </recommendedName>
</protein>